<evidence type="ECO:0000313" key="3">
    <source>
        <dbReference type="Proteomes" id="UP000671399"/>
    </source>
</evidence>
<dbReference type="RefSeq" id="WP_208567584.1">
    <property type="nucleotide sequence ID" value="NZ_JAGFWR010000006.1"/>
</dbReference>
<feature type="transmembrane region" description="Helical" evidence="1">
    <location>
        <begin position="105"/>
        <end position="129"/>
    </location>
</feature>
<keyword evidence="3" id="KW-1185">Reference proteome</keyword>
<feature type="transmembrane region" description="Helical" evidence="1">
    <location>
        <begin position="51"/>
        <end position="73"/>
    </location>
</feature>
<feature type="transmembrane region" description="Helical" evidence="1">
    <location>
        <begin position="176"/>
        <end position="195"/>
    </location>
</feature>
<evidence type="ECO:0000313" key="2">
    <source>
        <dbReference type="EMBL" id="MBO4161934.1"/>
    </source>
</evidence>
<keyword evidence="1" id="KW-0472">Membrane</keyword>
<dbReference type="InterPro" id="IPR038750">
    <property type="entry name" value="YczE/YyaS-like"/>
</dbReference>
<sequence>MPAAPVRPAVDKAFPYLIGCFFFSLGAYFFIVSHLGTDPLDTFALGLLRHVPGTIGIAQAAVAVTCVSIVAVWTRRRPVLSPMLTFFLCGSAIDGLLILDPVRLAPAPAATLLAAGTACCAYGSALIIMSGFGIRAMDLLAIAMVQRWRWPFWLAKGALELTLLATGWLMGGPAGVGTLCFLIGVDLLIQPLMWLNATVFRVRNLGLPPHPAPAGGGPT</sequence>
<name>A0ABS3V8I9_9ACTN</name>
<comment type="caution">
    <text evidence="2">The sequence shown here is derived from an EMBL/GenBank/DDBJ whole genome shotgun (WGS) entry which is preliminary data.</text>
</comment>
<accession>A0ABS3V8I9</accession>
<reference evidence="2 3" key="1">
    <citation type="submission" date="2021-03" db="EMBL/GenBank/DDBJ databases">
        <authorList>
            <person name="Lee D.-H."/>
        </authorList>
    </citation>
    <scope>NUCLEOTIDE SEQUENCE [LARGE SCALE GENOMIC DNA]</scope>
    <source>
        <strain evidence="2 3">MMS20-R2-23</strain>
    </source>
</reference>
<feature type="transmembrane region" description="Helical" evidence="1">
    <location>
        <begin position="12"/>
        <end position="31"/>
    </location>
</feature>
<dbReference type="PANTHER" id="PTHR40078:SF1">
    <property type="entry name" value="INTEGRAL MEMBRANE PROTEIN"/>
    <property type="match status" value="1"/>
</dbReference>
<dbReference type="Proteomes" id="UP000671399">
    <property type="component" value="Unassembled WGS sequence"/>
</dbReference>
<dbReference type="Pfam" id="PF19700">
    <property type="entry name" value="DUF6198"/>
    <property type="match status" value="1"/>
</dbReference>
<proteinExistence type="predicted"/>
<dbReference type="PANTHER" id="PTHR40078">
    <property type="entry name" value="INTEGRAL MEMBRANE PROTEIN-RELATED"/>
    <property type="match status" value="1"/>
</dbReference>
<dbReference type="EMBL" id="JAGFWR010000006">
    <property type="protein sequence ID" value="MBO4161934.1"/>
    <property type="molecule type" value="Genomic_DNA"/>
</dbReference>
<keyword evidence="1" id="KW-1133">Transmembrane helix</keyword>
<feature type="transmembrane region" description="Helical" evidence="1">
    <location>
        <begin position="80"/>
        <end position="99"/>
    </location>
</feature>
<evidence type="ECO:0000256" key="1">
    <source>
        <dbReference type="SAM" id="Phobius"/>
    </source>
</evidence>
<feature type="transmembrane region" description="Helical" evidence="1">
    <location>
        <begin position="150"/>
        <end position="170"/>
    </location>
</feature>
<organism evidence="2 3">
    <name type="scientific">Micromonospora antibiotica</name>
    <dbReference type="NCBI Taxonomy" id="2807623"/>
    <lineage>
        <taxon>Bacteria</taxon>
        <taxon>Bacillati</taxon>
        <taxon>Actinomycetota</taxon>
        <taxon>Actinomycetes</taxon>
        <taxon>Micromonosporales</taxon>
        <taxon>Micromonosporaceae</taxon>
        <taxon>Micromonospora</taxon>
    </lineage>
</organism>
<keyword evidence="1" id="KW-0812">Transmembrane</keyword>
<gene>
    <name evidence="2" type="ORF">JQN83_14105</name>
</gene>
<protein>
    <submittedName>
        <fullName evidence="2">Uncharacterized protein</fullName>
    </submittedName>
</protein>